<evidence type="ECO:0008006" key="4">
    <source>
        <dbReference type="Google" id="ProtNLM"/>
    </source>
</evidence>
<keyword evidence="1" id="KW-0472">Membrane</keyword>
<name>A0ABZ1B4Y8_9ACTN</name>
<evidence type="ECO:0000313" key="3">
    <source>
        <dbReference type="Proteomes" id="UP001324287"/>
    </source>
</evidence>
<dbReference type="RefSeq" id="WP_324277197.1">
    <property type="nucleotide sequence ID" value="NZ_CP141261.1"/>
</dbReference>
<sequence>MQRERGPGTLDGPGQGTPRGIRRLLGALLIASVGLTLLSLALPNITDWPVLADPGSPGRRLVEVAGEQNLPTWFCVVVLALAASAHLFTAFAARREKLADWRLWVVSALVIAGLSLDDAASLHEQLEGIGRAAGAGSFPFAWVVPGAVLGLVVVLALGRLALRLRGTSRRYLTVGLALFLGAALGIEALNGAILAAQGPSRWYVVMTHLEELTEMVGAVLLLGSALTALAIRTTPDGGWLVRYGAVPVV</sequence>
<dbReference type="Proteomes" id="UP001324287">
    <property type="component" value="Chromosome"/>
</dbReference>
<accession>A0ABZ1B4Y8</accession>
<feature type="transmembrane region" description="Helical" evidence="1">
    <location>
        <begin position="215"/>
        <end position="232"/>
    </location>
</feature>
<gene>
    <name evidence="2" type="ORF">U6N30_10165</name>
</gene>
<organism evidence="2 3">
    <name type="scientific">Blastococcus brunescens</name>
    <dbReference type="NCBI Taxonomy" id="1564165"/>
    <lineage>
        <taxon>Bacteria</taxon>
        <taxon>Bacillati</taxon>
        <taxon>Actinomycetota</taxon>
        <taxon>Actinomycetes</taxon>
        <taxon>Geodermatophilales</taxon>
        <taxon>Geodermatophilaceae</taxon>
        <taxon>Blastococcus</taxon>
    </lineage>
</organism>
<proteinExistence type="predicted"/>
<evidence type="ECO:0000256" key="1">
    <source>
        <dbReference type="SAM" id="Phobius"/>
    </source>
</evidence>
<feature type="transmembrane region" description="Helical" evidence="1">
    <location>
        <begin position="70"/>
        <end position="91"/>
    </location>
</feature>
<feature type="transmembrane region" description="Helical" evidence="1">
    <location>
        <begin position="21"/>
        <end position="42"/>
    </location>
</feature>
<feature type="transmembrane region" description="Helical" evidence="1">
    <location>
        <begin position="103"/>
        <end position="120"/>
    </location>
</feature>
<feature type="transmembrane region" description="Helical" evidence="1">
    <location>
        <begin position="140"/>
        <end position="162"/>
    </location>
</feature>
<keyword evidence="1" id="KW-0812">Transmembrane</keyword>
<protein>
    <recommendedName>
        <fullName evidence="4">DUF998 domain-containing protein</fullName>
    </recommendedName>
</protein>
<keyword evidence="3" id="KW-1185">Reference proteome</keyword>
<feature type="transmembrane region" description="Helical" evidence="1">
    <location>
        <begin position="174"/>
        <end position="195"/>
    </location>
</feature>
<keyword evidence="1" id="KW-1133">Transmembrane helix</keyword>
<reference evidence="2 3" key="1">
    <citation type="submission" date="2023-12" db="EMBL/GenBank/DDBJ databases">
        <title>Blastococcus brunescens sp. nov., an actonobacterium isolated from sandstone collected in sahara desert.</title>
        <authorList>
            <person name="Gtari M."/>
            <person name="Ghodhbane F."/>
        </authorList>
    </citation>
    <scope>NUCLEOTIDE SEQUENCE [LARGE SCALE GENOMIC DNA]</scope>
    <source>
        <strain evidence="2 3">BMG 8361</strain>
    </source>
</reference>
<evidence type="ECO:0000313" key="2">
    <source>
        <dbReference type="EMBL" id="WRL65880.1"/>
    </source>
</evidence>
<dbReference type="EMBL" id="CP141261">
    <property type="protein sequence ID" value="WRL65880.1"/>
    <property type="molecule type" value="Genomic_DNA"/>
</dbReference>